<protein>
    <recommendedName>
        <fullName evidence="3">Peptidase C39-like domain-containing protein</fullName>
    </recommendedName>
</protein>
<accession>A0A0F7JR24</accession>
<dbReference type="RefSeq" id="WP_046843768.1">
    <property type="nucleotide sequence ID" value="NZ_CP011389.1"/>
</dbReference>
<name>A0A0F7JR24_9DEIO</name>
<evidence type="ECO:0000313" key="1">
    <source>
        <dbReference type="EMBL" id="AKH17198.1"/>
    </source>
</evidence>
<gene>
    <name evidence="1" type="ORF">SY84_09225</name>
</gene>
<dbReference type="EMBL" id="CP011389">
    <property type="protein sequence ID" value="AKH17198.1"/>
    <property type="molecule type" value="Genomic_DNA"/>
</dbReference>
<sequence>MAPDWRVFPGPLPQRDGNQAVWRGGLVGCGALSAACLLRHHATPLGVPLPDRDALAEELAAAQGAFRLPLPQGPRATWPWAWLTGLNTYLNDQHLPLRARGRWGLHLHAPLTAPLDRLFSAGLPAIGFEFSAREQHYGLLSAYAPGPDLPARLHVDGSTMHLASRTGLGGVFWIELVSPAARAVLSGRAGRGSP</sequence>
<dbReference type="Proteomes" id="UP000034024">
    <property type="component" value="Chromosome"/>
</dbReference>
<keyword evidence="2" id="KW-1185">Reference proteome</keyword>
<proteinExistence type="predicted"/>
<evidence type="ECO:0000313" key="2">
    <source>
        <dbReference type="Proteomes" id="UP000034024"/>
    </source>
</evidence>
<evidence type="ECO:0008006" key="3">
    <source>
        <dbReference type="Google" id="ProtNLM"/>
    </source>
</evidence>
<dbReference type="KEGG" id="dch:SY84_09225"/>
<reference evidence="1 2" key="1">
    <citation type="submission" date="2015-01" db="EMBL/GenBank/DDBJ databases">
        <title>Deinococcus soli/N5/whole genome sequencing.</title>
        <authorList>
            <person name="Kim M.K."/>
            <person name="Srinivasan S."/>
            <person name="Lee J.-J."/>
        </authorList>
    </citation>
    <scope>NUCLEOTIDE SEQUENCE [LARGE SCALE GENOMIC DNA]</scope>
    <source>
        <strain evidence="1 2">N5</strain>
    </source>
</reference>
<organism evidence="1 2">
    <name type="scientific">Deinococcus soli</name>
    <name type="common">ex Cha et al. 2016</name>
    <dbReference type="NCBI Taxonomy" id="1309411"/>
    <lineage>
        <taxon>Bacteria</taxon>
        <taxon>Thermotogati</taxon>
        <taxon>Deinococcota</taxon>
        <taxon>Deinococci</taxon>
        <taxon>Deinococcales</taxon>
        <taxon>Deinococcaceae</taxon>
        <taxon>Deinococcus</taxon>
    </lineage>
</organism>
<dbReference type="OrthoDB" id="67670at2"/>
<dbReference type="AlphaFoldDB" id="A0A0F7JR24"/>